<sequence>MERERKDGRNRKRIDYDDIVALVPKYEKGVGDCTEIHMKDGGQFVEMKNVKWCVDRMADYYCTNLRANRKVYGRMLNIKNKVPYIFSDKHVMVHYKARTPRCKRDGANGWFDVDYFDGFAREDGCDYVVLKNGDRLKLEQTAESCKKYVNYGELLKFKKR</sequence>
<dbReference type="Proteomes" id="UP000184052">
    <property type="component" value="Unassembled WGS sequence"/>
</dbReference>
<dbReference type="InterPro" id="IPR010461">
    <property type="entry name" value="ComK"/>
</dbReference>
<dbReference type="AlphaFoldDB" id="A0A1M6LNV5"/>
<dbReference type="OrthoDB" id="2374476at2"/>
<protein>
    <submittedName>
        <fullName evidence="1">ComK protein</fullName>
    </submittedName>
</protein>
<organism evidence="1 2">
    <name type="scientific">Dethiosulfatibacter aminovorans DSM 17477</name>
    <dbReference type="NCBI Taxonomy" id="1121476"/>
    <lineage>
        <taxon>Bacteria</taxon>
        <taxon>Bacillati</taxon>
        <taxon>Bacillota</taxon>
        <taxon>Tissierellia</taxon>
        <taxon>Dethiosulfatibacter</taxon>
    </lineage>
</organism>
<dbReference type="STRING" id="1121476.SAMN02745751_03234"/>
<evidence type="ECO:0000313" key="2">
    <source>
        <dbReference type="Proteomes" id="UP000184052"/>
    </source>
</evidence>
<proteinExistence type="predicted"/>
<reference evidence="1 2" key="1">
    <citation type="submission" date="2016-11" db="EMBL/GenBank/DDBJ databases">
        <authorList>
            <person name="Jaros S."/>
            <person name="Januszkiewicz K."/>
            <person name="Wedrychowicz H."/>
        </authorList>
    </citation>
    <scope>NUCLEOTIDE SEQUENCE [LARGE SCALE GENOMIC DNA]</scope>
    <source>
        <strain evidence="1 2">DSM 17477</strain>
    </source>
</reference>
<dbReference type="Pfam" id="PF06338">
    <property type="entry name" value="ComK"/>
    <property type="match status" value="1"/>
</dbReference>
<accession>A0A1M6LNV5</accession>
<keyword evidence="2" id="KW-1185">Reference proteome</keyword>
<name>A0A1M6LNV5_9FIRM</name>
<dbReference type="EMBL" id="FQZL01000033">
    <property type="protein sequence ID" value="SHJ72904.1"/>
    <property type="molecule type" value="Genomic_DNA"/>
</dbReference>
<dbReference type="GO" id="GO:0030420">
    <property type="term" value="P:establishment of competence for transformation"/>
    <property type="evidence" value="ECO:0007669"/>
    <property type="project" value="InterPro"/>
</dbReference>
<dbReference type="RefSeq" id="WP_073050598.1">
    <property type="nucleotide sequence ID" value="NZ_FQZL01000033.1"/>
</dbReference>
<gene>
    <name evidence="1" type="ORF">SAMN02745751_03234</name>
</gene>
<evidence type="ECO:0000313" key="1">
    <source>
        <dbReference type="EMBL" id="SHJ72904.1"/>
    </source>
</evidence>